<feature type="domain" description="HTH LytTR-type" evidence="3">
    <location>
        <begin position="166"/>
        <end position="258"/>
    </location>
</feature>
<organism evidence="4 5">
    <name type="scientific">Hymenobacter montanus</name>
    <dbReference type="NCBI Taxonomy" id="2771359"/>
    <lineage>
        <taxon>Bacteria</taxon>
        <taxon>Pseudomonadati</taxon>
        <taxon>Bacteroidota</taxon>
        <taxon>Cytophagia</taxon>
        <taxon>Cytophagales</taxon>
        <taxon>Hymenobacteraceae</taxon>
        <taxon>Hymenobacter</taxon>
    </lineage>
</organism>
<feature type="modified residue" description="4-aspartylphosphate" evidence="1">
    <location>
        <position position="55"/>
    </location>
</feature>
<evidence type="ECO:0000256" key="1">
    <source>
        <dbReference type="PROSITE-ProRule" id="PRU00169"/>
    </source>
</evidence>
<dbReference type="Proteomes" id="UP000612233">
    <property type="component" value="Unassembled WGS sequence"/>
</dbReference>
<feature type="domain" description="Response regulatory" evidence="2">
    <location>
        <begin position="2"/>
        <end position="115"/>
    </location>
</feature>
<dbReference type="EMBL" id="JACXAD010000029">
    <property type="protein sequence ID" value="MBD2770158.1"/>
    <property type="molecule type" value="Genomic_DNA"/>
</dbReference>
<dbReference type="PANTHER" id="PTHR37299">
    <property type="entry name" value="TRANSCRIPTIONAL REGULATOR-RELATED"/>
    <property type="match status" value="1"/>
</dbReference>
<protein>
    <submittedName>
        <fullName evidence="4">Response regulator transcription factor</fullName>
    </submittedName>
</protein>
<dbReference type="GO" id="GO:0000156">
    <property type="term" value="F:phosphorelay response regulator activity"/>
    <property type="evidence" value="ECO:0007669"/>
    <property type="project" value="InterPro"/>
</dbReference>
<dbReference type="InterPro" id="IPR011006">
    <property type="entry name" value="CheY-like_superfamily"/>
</dbReference>
<dbReference type="Gene3D" id="3.40.50.2300">
    <property type="match status" value="1"/>
</dbReference>
<evidence type="ECO:0000259" key="2">
    <source>
        <dbReference type="PROSITE" id="PS50110"/>
    </source>
</evidence>
<proteinExistence type="predicted"/>
<dbReference type="Pfam" id="PF00072">
    <property type="entry name" value="Response_reg"/>
    <property type="match status" value="1"/>
</dbReference>
<name>A0A927BHT5_9BACT</name>
<dbReference type="SMART" id="SM00448">
    <property type="entry name" value="REC"/>
    <property type="match status" value="1"/>
</dbReference>
<dbReference type="Pfam" id="PF04397">
    <property type="entry name" value="LytTR"/>
    <property type="match status" value="1"/>
</dbReference>
<sequence length="258" mass="29941">MDVVLIEDEPTAADGLVALLQRYDPAIRVVERLDSVEEAVHWFTHHPPPRLVLLDVQLADGLCFDIFPQVSIRCPIIFTTAYDQYAIQAFQVSSIDYLLKPIAYADLHRALEKLRLLTTAYAPEPAPPPEVNLRQLTEVFQQLQKPYKTRFLARNNDRLQFKLAEEIAYFCADGKFVHLVGLDQRRFLVDYTLEQLETLLDPRQFFRLNRKYLVSLAAVKDIRTYTGSRLRVLLLPVPYTEVIISRERVAEFKAWLDH</sequence>
<evidence type="ECO:0000313" key="4">
    <source>
        <dbReference type="EMBL" id="MBD2770158.1"/>
    </source>
</evidence>
<keyword evidence="1" id="KW-0597">Phosphoprotein</keyword>
<dbReference type="SMART" id="SM00850">
    <property type="entry name" value="LytTR"/>
    <property type="match status" value="1"/>
</dbReference>
<dbReference type="PROSITE" id="PS50110">
    <property type="entry name" value="RESPONSE_REGULATORY"/>
    <property type="match status" value="1"/>
</dbReference>
<accession>A0A927BHT5</accession>
<dbReference type="SUPFAM" id="SSF52172">
    <property type="entry name" value="CheY-like"/>
    <property type="match status" value="1"/>
</dbReference>
<dbReference type="PROSITE" id="PS50930">
    <property type="entry name" value="HTH_LYTTR"/>
    <property type="match status" value="1"/>
</dbReference>
<evidence type="ECO:0000313" key="5">
    <source>
        <dbReference type="Proteomes" id="UP000612233"/>
    </source>
</evidence>
<dbReference type="InterPro" id="IPR001789">
    <property type="entry name" value="Sig_transdc_resp-reg_receiver"/>
</dbReference>
<dbReference type="PANTHER" id="PTHR37299:SF1">
    <property type="entry name" value="STAGE 0 SPORULATION PROTEIN A HOMOLOG"/>
    <property type="match status" value="1"/>
</dbReference>
<dbReference type="InterPro" id="IPR046947">
    <property type="entry name" value="LytR-like"/>
</dbReference>
<dbReference type="Gene3D" id="2.40.50.1020">
    <property type="entry name" value="LytTr DNA-binding domain"/>
    <property type="match status" value="1"/>
</dbReference>
<evidence type="ECO:0000259" key="3">
    <source>
        <dbReference type="PROSITE" id="PS50930"/>
    </source>
</evidence>
<comment type="caution">
    <text evidence="4">The sequence shown here is derived from an EMBL/GenBank/DDBJ whole genome shotgun (WGS) entry which is preliminary data.</text>
</comment>
<keyword evidence="5" id="KW-1185">Reference proteome</keyword>
<gene>
    <name evidence="4" type="ORF">IC235_19905</name>
</gene>
<dbReference type="InterPro" id="IPR007492">
    <property type="entry name" value="LytTR_DNA-bd_dom"/>
</dbReference>
<dbReference type="GO" id="GO:0003677">
    <property type="term" value="F:DNA binding"/>
    <property type="evidence" value="ECO:0007669"/>
    <property type="project" value="InterPro"/>
</dbReference>
<reference evidence="4" key="1">
    <citation type="submission" date="2020-09" db="EMBL/GenBank/DDBJ databases">
        <authorList>
            <person name="Kim M.K."/>
        </authorList>
    </citation>
    <scope>NUCLEOTIDE SEQUENCE</scope>
    <source>
        <strain evidence="4">BT664</strain>
    </source>
</reference>
<dbReference type="AlphaFoldDB" id="A0A927BHT5"/>